<name>A0A853D9J1_9MICO</name>
<evidence type="ECO:0000259" key="1">
    <source>
        <dbReference type="Pfam" id="PF11716"/>
    </source>
</evidence>
<feature type="domain" description="Mycothiol-dependent maleylpyruvate isomerase metal-binding" evidence="1">
    <location>
        <begin position="15"/>
        <end position="148"/>
    </location>
</feature>
<dbReference type="InterPro" id="IPR034660">
    <property type="entry name" value="DinB/YfiT-like"/>
</dbReference>
<dbReference type="Proteomes" id="UP000571817">
    <property type="component" value="Unassembled WGS sequence"/>
</dbReference>
<proteinExistence type="predicted"/>
<dbReference type="Gene3D" id="1.20.120.450">
    <property type="entry name" value="dinb family like domain"/>
    <property type="match status" value="1"/>
</dbReference>
<gene>
    <name evidence="2" type="ORF">HNR15_000591</name>
</gene>
<sequence length="207" mass="22578">MAHTFADSRRWMTDGTTLLADEVAGLTEQEYDAPTLLPGWTRRHLVAHVAANADALGHLVHWAATGDETPMYSSPQDRAAGIERGTSMSADELGEWLHGSADRLAAAMAELSDEQWAAPVVTAQGRTVPATETPWMRSREVWVHVVDLDRGHRFEDLPPDFLTALVEDITARRGEVPPVDGPLPQVAAWLAGRPHTLTDAPALAPWL</sequence>
<dbReference type="SUPFAM" id="SSF109854">
    <property type="entry name" value="DinB/YfiT-like putative metalloenzymes"/>
    <property type="match status" value="1"/>
</dbReference>
<keyword evidence="2" id="KW-0670">Pyruvate</keyword>
<dbReference type="InterPro" id="IPR024344">
    <property type="entry name" value="MDMPI_metal-binding"/>
</dbReference>
<evidence type="ECO:0000313" key="2">
    <source>
        <dbReference type="EMBL" id="NYJ73628.1"/>
    </source>
</evidence>
<organism evidence="2 3">
    <name type="scientific">Allobranchiibius huperziae</name>
    <dbReference type="NCBI Taxonomy" id="1874116"/>
    <lineage>
        <taxon>Bacteria</taxon>
        <taxon>Bacillati</taxon>
        <taxon>Actinomycetota</taxon>
        <taxon>Actinomycetes</taxon>
        <taxon>Micrococcales</taxon>
        <taxon>Dermacoccaceae</taxon>
        <taxon>Allobranchiibius</taxon>
    </lineage>
</organism>
<dbReference type="GO" id="GO:0046872">
    <property type="term" value="F:metal ion binding"/>
    <property type="evidence" value="ECO:0007669"/>
    <property type="project" value="InterPro"/>
</dbReference>
<dbReference type="NCBIfam" id="TIGR03083">
    <property type="entry name" value="maleylpyruvate isomerase family mycothiol-dependent enzyme"/>
    <property type="match status" value="1"/>
</dbReference>
<accession>A0A853D9J1</accession>
<dbReference type="InterPro" id="IPR017517">
    <property type="entry name" value="Maleyloyr_isom"/>
</dbReference>
<dbReference type="RefSeq" id="WP_179479021.1">
    <property type="nucleotide sequence ID" value="NZ_JACCFW010000001.1"/>
</dbReference>
<dbReference type="AlphaFoldDB" id="A0A853D9J1"/>
<evidence type="ECO:0000313" key="3">
    <source>
        <dbReference type="Proteomes" id="UP000571817"/>
    </source>
</evidence>
<reference evidence="2 3" key="1">
    <citation type="submission" date="2020-07" db="EMBL/GenBank/DDBJ databases">
        <title>Sequencing the genomes of 1000 actinobacteria strains.</title>
        <authorList>
            <person name="Klenk H.-P."/>
        </authorList>
    </citation>
    <scope>NUCLEOTIDE SEQUENCE [LARGE SCALE GENOMIC DNA]</scope>
    <source>
        <strain evidence="2 3">DSM 29531</strain>
    </source>
</reference>
<dbReference type="Pfam" id="PF11716">
    <property type="entry name" value="MDMPI_N"/>
    <property type="match status" value="1"/>
</dbReference>
<dbReference type="EC" id="5.2.1.4" evidence="2"/>
<keyword evidence="2" id="KW-0413">Isomerase</keyword>
<protein>
    <submittedName>
        <fullName evidence="2">Maleylpyruvate isomerase</fullName>
        <ecNumber evidence="2">5.2.1.4</ecNumber>
    </submittedName>
</protein>
<dbReference type="GO" id="GO:0050077">
    <property type="term" value="F:maleylpyruvate isomerase activity"/>
    <property type="evidence" value="ECO:0007669"/>
    <property type="project" value="UniProtKB-EC"/>
</dbReference>
<dbReference type="EMBL" id="JACCFW010000001">
    <property type="protein sequence ID" value="NYJ73628.1"/>
    <property type="molecule type" value="Genomic_DNA"/>
</dbReference>
<comment type="caution">
    <text evidence="2">The sequence shown here is derived from an EMBL/GenBank/DDBJ whole genome shotgun (WGS) entry which is preliminary data.</text>
</comment>
<keyword evidence="3" id="KW-1185">Reference proteome</keyword>